<dbReference type="AlphaFoldDB" id="A0A6M3K5Z8"/>
<feature type="region of interest" description="Disordered" evidence="2">
    <location>
        <begin position="135"/>
        <end position="162"/>
    </location>
</feature>
<feature type="coiled-coil region" evidence="1">
    <location>
        <begin position="2"/>
        <end position="34"/>
    </location>
</feature>
<proteinExistence type="predicted"/>
<reference evidence="3" key="1">
    <citation type="submission" date="2020-03" db="EMBL/GenBank/DDBJ databases">
        <title>The deep terrestrial virosphere.</title>
        <authorList>
            <person name="Holmfeldt K."/>
            <person name="Nilsson E."/>
            <person name="Simone D."/>
            <person name="Lopez-Fernandez M."/>
            <person name="Wu X."/>
            <person name="de Brujin I."/>
            <person name="Lundin D."/>
            <person name="Andersson A."/>
            <person name="Bertilsson S."/>
            <person name="Dopson M."/>
        </authorList>
    </citation>
    <scope>NUCLEOTIDE SEQUENCE</scope>
    <source>
        <strain evidence="3">MM415A01327</strain>
    </source>
</reference>
<evidence type="ECO:0000256" key="2">
    <source>
        <dbReference type="SAM" id="MobiDB-lite"/>
    </source>
</evidence>
<keyword evidence="1" id="KW-0175">Coiled coil</keyword>
<dbReference type="EMBL" id="MT142276">
    <property type="protein sequence ID" value="QJA77318.1"/>
    <property type="molecule type" value="Genomic_DNA"/>
</dbReference>
<accession>A0A6M3K5Z8</accession>
<gene>
    <name evidence="3" type="ORF">MM415A01327_0015</name>
</gene>
<feature type="region of interest" description="Disordered" evidence="2">
    <location>
        <begin position="61"/>
        <end position="89"/>
    </location>
</feature>
<feature type="compositionally biased region" description="Basic and acidic residues" evidence="2">
    <location>
        <begin position="62"/>
        <end position="89"/>
    </location>
</feature>
<name>A0A6M3K5Z8_9ZZZZ</name>
<sequence length="183" mass="20500">MASEKDVAAQKARAEKAEAEAKALRQRVTTLENREKVFNLSDISDDDLRSVKTLLLESSQELDGREAELKKREERVNELEATHTQREKDSLIQSLASKYAAKDDEKAQKEFTAKLKDAEDPEKEALRLYVEGLNSKGGEENVTNPAENVHDHIPAGGKLKKSPLDMNEAELKEFEAEHVGVKT</sequence>
<organism evidence="3">
    <name type="scientific">viral metagenome</name>
    <dbReference type="NCBI Taxonomy" id="1070528"/>
    <lineage>
        <taxon>unclassified sequences</taxon>
        <taxon>metagenomes</taxon>
        <taxon>organismal metagenomes</taxon>
    </lineage>
</organism>
<protein>
    <submittedName>
        <fullName evidence="3">Uncharacterized protein</fullName>
    </submittedName>
</protein>
<evidence type="ECO:0000313" key="3">
    <source>
        <dbReference type="EMBL" id="QJA77318.1"/>
    </source>
</evidence>
<evidence type="ECO:0000256" key="1">
    <source>
        <dbReference type="SAM" id="Coils"/>
    </source>
</evidence>